<keyword evidence="2" id="KW-1185">Reference proteome</keyword>
<proteinExistence type="predicted"/>
<dbReference type="Proteomes" id="UP001203338">
    <property type="component" value="Unassembled WGS sequence"/>
</dbReference>
<evidence type="ECO:0000313" key="1">
    <source>
        <dbReference type="EMBL" id="MCL6271423.1"/>
    </source>
</evidence>
<reference evidence="1 2" key="1">
    <citation type="submission" date="2022-05" db="EMBL/GenBank/DDBJ databases">
        <authorList>
            <person name="Park J.-S."/>
        </authorList>
    </citation>
    <scope>NUCLEOTIDE SEQUENCE [LARGE SCALE GENOMIC DNA]</scope>
    <source>
        <strain evidence="1 2">2012CJ34-2</strain>
    </source>
</reference>
<gene>
    <name evidence="1" type="ORF">M3P05_15995</name>
</gene>
<sequence>MKICSIDIQGSEAMLCLLSMDSGLFNVHDCRQIRIPLQHDNDAEKMRKFQFTISKLLEDYQINNVVIRERLKKGKFAGSAVGFKIEAAIQLIESANVEILSSQEIKEQLKKNPLPIDAREAGLKKFQEAAFQTGYAWLNKKAFSKAD</sequence>
<name>A0ABT0PLU9_9GAMM</name>
<evidence type="ECO:0000313" key="2">
    <source>
        <dbReference type="Proteomes" id="UP001203338"/>
    </source>
</evidence>
<comment type="caution">
    <text evidence="1">The sequence shown here is derived from an EMBL/GenBank/DDBJ whole genome shotgun (WGS) entry which is preliminary data.</text>
</comment>
<protein>
    <submittedName>
        <fullName evidence="1">DUF3010 family protein</fullName>
    </submittedName>
</protein>
<dbReference type="Pfam" id="PF11215">
    <property type="entry name" value="DUF3010"/>
    <property type="match status" value="1"/>
</dbReference>
<organism evidence="1 2">
    <name type="scientific">Parendozoicomonas callyspongiae</name>
    <dbReference type="NCBI Taxonomy" id="2942213"/>
    <lineage>
        <taxon>Bacteria</taxon>
        <taxon>Pseudomonadati</taxon>
        <taxon>Pseudomonadota</taxon>
        <taxon>Gammaproteobacteria</taxon>
        <taxon>Oceanospirillales</taxon>
        <taxon>Endozoicomonadaceae</taxon>
        <taxon>Parendozoicomonas</taxon>
    </lineage>
</organism>
<dbReference type="InterPro" id="IPR021378">
    <property type="entry name" value="DUF3010"/>
</dbReference>
<accession>A0ABT0PLU9</accession>
<dbReference type="RefSeq" id="WP_249701031.1">
    <property type="nucleotide sequence ID" value="NZ_JAMFLX010000025.1"/>
</dbReference>
<dbReference type="EMBL" id="JAMFLX010000025">
    <property type="protein sequence ID" value="MCL6271423.1"/>
    <property type="molecule type" value="Genomic_DNA"/>
</dbReference>